<evidence type="ECO:0000259" key="1">
    <source>
        <dbReference type="Pfam" id="PF14280"/>
    </source>
</evidence>
<evidence type="ECO:0000313" key="2">
    <source>
        <dbReference type="EMBL" id="SBW01820.1"/>
    </source>
</evidence>
<accession>A0A212JQX0</accession>
<organism evidence="2">
    <name type="scientific">uncultured Dysgonomonas sp</name>
    <dbReference type="NCBI Taxonomy" id="206096"/>
    <lineage>
        <taxon>Bacteria</taxon>
        <taxon>Pseudomonadati</taxon>
        <taxon>Bacteroidota</taxon>
        <taxon>Bacteroidia</taxon>
        <taxon>Bacteroidales</taxon>
        <taxon>Dysgonomonadaceae</taxon>
        <taxon>Dysgonomonas</taxon>
        <taxon>environmental samples</taxon>
    </lineage>
</organism>
<feature type="domain" description="DUF4365" evidence="1">
    <location>
        <begin position="9"/>
        <end position="130"/>
    </location>
</feature>
<dbReference type="AlphaFoldDB" id="A0A212JQX0"/>
<name>A0A212JQX0_9BACT</name>
<dbReference type="RefSeq" id="WP_296949696.1">
    <property type="nucleotide sequence ID" value="NZ_LT599021.1"/>
</dbReference>
<reference evidence="2" key="1">
    <citation type="submission" date="2016-04" db="EMBL/GenBank/DDBJ databases">
        <authorList>
            <person name="Evans L.H."/>
            <person name="Alamgir A."/>
            <person name="Owens N."/>
            <person name="Weber N.D."/>
            <person name="Virtaneva K."/>
            <person name="Barbian K."/>
            <person name="Babar A."/>
            <person name="Rosenke K."/>
        </authorList>
    </citation>
    <scope>NUCLEOTIDE SEQUENCE</scope>
    <source>
        <strain evidence="2">86-2</strain>
    </source>
</reference>
<proteinExistence type="predicted"/>
<gene>
    <name evidence="2" type="ORF">KL86DYS2_12124</name>
</gene>
<dbReference type="InterPro" id="IPR025375">
    <property type="entry name" value="DUF4365"/>
</dbReference>
<dbReference type="EMBL" id="FLUL01000001">
    <property type="protein sequence ID" value="SBW01820.1"/>
    <property type="molecule type" value="Genomic_DNA"/>
</dbReference>
<protein>
    <recommendedName>
        <fullName evidence="1">DUF4365 domain-containing protein</fullName>
    </recommendedName>
</protein>
<sequence length="347" mass="40105">MSRFNSTDRIGVSKTELVISELGWIFREQPIVDMGVDATIEQVINGDPTGKIIAAQIKAGKSYFKNQNEQFIPYRMEQVHYDYWSDLCIPIIIVLYNVDEKIVYWGLFSKKDTIKTGKSYVINIDKSNILYLSAIEKFNGIIDYHLRETLLDEVEGNGLDYMQLVEMSTLYTEETTELMWEMNKAGYNLADKLFGMANSISYNPFQGGNQLSHLFNKIKVSYNIYATNLRKNIPIFLKLRINSLKYVELCILHFDDPKVKAIQPLIIDFIKELYNSIPITEKMVSDIELGFDAHRNDPTKYPSEVQRAIKNKISIEKDYAYALNEVKYFTATLLDLLPKEIKSQIAF</sequence>
<dbReference type="Pfam" id="PF14280">
    <property type="entry name" value="DUF4365"/>
    <property type="match status" value="1"/>
</dbReference>